<proteinExistence type="predicted"/>
<dbReference type="EMBL" id="JBHSBU010000001">
    <property type="protein sequence ID" value="MFC4160980.1"/>
    <property type="molecule type" value="Genomic_DNA"/>
</dbReference>
<gene>
    <name evidence="2" type="ORF">ACFOW7_16720</name>
</gene>
<feature type="signal peptide" evidence="1">
    <location>
        <begin position="1"/>
        <end position="22"/>
    </location>
</feature>
<accession>A0ABV8MUC9</accession>
<evidence type="ECO:0000313" key="2">
    <source>
        <dbReference type="EMBL" id="MFC4160980.1"/>
    </source>
</evidence>
<feature type="chain" id="PRO_5046241609" description="Secreted protein" evidence="1">
    <location>
        <begin position="23"/>
        <end position="144"/>
    </location>
</feature>
<evidence type="ECO:0008006" key="4">
    <source>
        <dbReference type="Google" id="ProtNLM"/>
    </source>
</evidence>
<dbReference type="Proteomes" id="UP001595791">
    <property type="component" value="Unassembled WGS sequence"/>
</dbReference>
<comment type="caution">
    <text evidence="2">The sequence shown here is derived from an EMBL/GenBank/DDBJ whole genome shotgun (WGS) entry which is preliminary data.</text>
</comment>
<keyword evidence="3" id="KW-1185">Reference proteome</keyword>
<dbReference type="RefSeq" id="WP_378166396.1">
    <property type="nucleotide sequence ID" value="NZ_JBHSBU010000001.1"/>
</dbReference>
<evidence type="ECO:0000256" key="1">
    <source>
        <dbReference type="SAM" id="SignalP"/>
    </source>
</evidence>
<name>A0ABV8MUC9_9NEIS</name>
<sequence length="144" mass="15514">MKTIYTVTLAAGLVALGGQAHAEEALAQSFDEALVRAVMQDQDSANHAYRSETLQTPLNAAVTRAVETCTSKAKKDRHRRLRFAAALGPDGSVAKVWSDSDPVTADCLSQQLLKVQLPKPPKSPYYLQMDMSLDTAKSAPKAAK</sequence>
<keyword evidence="1" id="KW-0732">Signal</keyword>
<evidence type="ECO:0000313" key="3">
    <source>
        <dbReference type="Proteomes" id="UP001595791"/>
    </source>
</evidence>
<reference evidence="3" key="1">
    <citation type="journal article" date="2019" name="Int. J. Syst. Evol. Microbiol.">
        <title>The Global Catalogue of Microorganisms (GCM) 10K type strain sequencing project: providing services to taxonomists for standard genome sequencing and annotation.</title>
        <authorList>
            <consortium name="The Broad Institute Genomics Platform"/>
            <consortium name="The Broad Institute Genome Sequencing Center for Infectious Disease"/>
            <person name="Wu L."/>
            <person name="Ma J."/>
        </authorList>
    </citation>
    <scope>NUCLEOTIDE SEQUENCE [LARGE SCALE GENOMIC DNA]</scope>
    <source>
        <strain evidence="3">LMG 29894</strain>
    </source>
</reference>
<protein>
    <recommendedName>
        <fullName evidence="4">Secreted protein</fullName>
    </recommendedName>
</protein>
<organism evidence="2 3">
    <name type="scientific">Chitinimonas lacunae</name>
    <dbReference type="NCBI Taxonomy" id="1963018"/>
    <lineage>
        <taxon>Bacteria</taxon>
        <taxon>Pseudomonadati</taxon>
        <taxon>Pseudomonadota</taxon>
        <taxon>Betaproteobacteria</taxon>
        <taxon>Neisseriales</taxon>
        <taxon>Chitinibacteraceae</taxon>
        <taxon>Chitinimonas</taxon>
    </lineage>
</organism>